<keyword evidence="4" id="KW-1185">Reference proteome</keyword>
<protein>
    <submittedName>
        <fullName evidence="3">Uncharacterized protein</fullName>
    </submittedName>
</protein>
<feature type="transmembrane region" description="Helical" evidence="2">
    <location>
        <begin position="49"/>
        <end position="73"/>
    </location>
</feature>
<evidence type="ECO:0000313" key="4">
    <source>
        <dbReference type="Proteomes" id="UP000188354"/>
    </source>
</evidence>
<reference evidence="3 4" key="1">
    <citation type="journal article" date="2017" name="Plant Biotechnol. J.">
        <title>A comprehensive draft genome sequence for lupin (Lupinus angustifolius), an emerging health food: insights into plant-microbe interactions and legume evolution.</title>
        <authorList>
            <person name="Hane J.K."/>
            <person name="Ming Y."/>
            <person name="Kamphuis L.G."/>
            <person name="Nelson M.N."/>
            <person name="Garg G."/>
            <person name="Atkins C.A."/>
            <person name="Bayer P.E."/>
            <person name="Bravo A."/>
            <person name="Bringans S."/>
            <person name="Cannon S."/>
            <person name="Edwards D."/>
            <person name="Foley R."/>
            <person name="Gao L.L."/>
            <person name="Harrison M.J."/>
            <person name="Huang W."/>
            <person name="Hurgobin B."/>
            <person name="Li S."/>
            <person name="Liu C.W."/>
            <person name="McGrath A."/>
            <person name="Morahan G."/>
            <person name="Murray J."/>
            <person name="Weller J."/>
            <person name="Jian J."/>
            <person name="Singh K.B."/>
        </authorList>
    </citation>
    <scope>NUCLEOTIDE SEQUENCE [LARGE SCALE GENOMIC DNA]</scope>
    <source>
        <strain evidence="4">cv. Tanjil</strain>
        <tissue evidence="3">Whole plant</tissue>
    </source>
</reference>
<evidence type="ECO:0000256" key="2">
    <source>
        <dbReference type="SAM" id="Phobius"/>
    </source>
</evidence>
<keyword evidence="2" id="KW-0812">Transmembrane</keyword>
<organism evidence="3 4">
    <name type="scientific">Lupinus angustifolius</name>
    <name type="common">Narrow-leaved blue lupine</name>
    <dbReference type="NCBI Taxonomy" id="3871"/>
    <lineage>
        <taxon>Eukaryota</taxon>
        <taxon>Viridiplantae</taxon>
        <taxon>Streptophyta</taxon>
        <taxon>Embryophyta</taxon>
        <taxon>Tracheophyta</taxon>
        <taxon>Spermatophyta</taxon>
        <taxon>Magnoliopsida</taxon>
        <taxon>eudicotyledons</taxon>
        <taxon>Gunneridae</taxon>
        <taxon>Pentapetalae</taxon>
        <taxon>rosids</taxon>
        <taxon>fabids</taxon>
        <taxon>Fabales</taxon>
        <taxon>Fabaceae</taxon>
        <taxon>Papilionoideae</taxon>
        <taxon>50 kb inversion clade</taxon>
        <taxon>genistoids sensu lato</taxon>
        <taxon>core genistoids</taxon>
        <taxon>Genisteae</taxon>
        <taxon>Lupinus</taxon>
    </lineage>
</organism>
<proteinExistence type="predicted"/>
<keyword evidence="2" id="KW-1133">Transmembrane helix</keyword>
<feature type="region of interest" description="Disordered" evidence="1">
    <location>
        <begin position="1"/>
        <end position="29"/>
    </location>
</feature>
<dbReference type="EMBL" id="CM007362">
    <property type="protein sequence ID" value="OIW16915.1"/>
    <property type="molecule type" value="Genomic_DNA"/>
</dbReference>
<keyword evidence="2" id="KW-0472">Membrane</keyword>
<name>A0A1J7HVQ5_LUPAN</name>
<evidence type="ECO:0000256" key="1">
    <source>
        <dbReference type="SAM" id="MobiDB-lite"/>
    </source>
</evidence>
<accession>A0A1J7HVQ5</accession>
<dbReference type="Gramene" id="OIW16915">
    <property type="protein sequence ID" value="OIW16915"/>
    <property type="gene ID" value="TanjilG_19220"/>
</dbReference>
<gene>
    <name evidence="3" type="ORF">TanjilG_19220</name>
</gene>
<sequence>MSAAIIPTGKKRKAKGGGGSGGNTSGSTTIDAVNTAMIKTAPKLKQRPISFLLMLVFLFSPSKIMFLSAAAGYGGG</sequence>
<dbReference type="Proteomes" id="UP000188354">
    <property type="component" value="Chromosome LG02"/>
</dbReference>
<dbReference type="OMA" id="NGRTTME"/>
<evidence type="ECO:0000313" key="3">
    <source>
        <dbReference type="EMBL" id="OIW16915.1"/>
    </source>
</evidence>
<dbReference type="AlphaFoldDB" id="A0A1J7HVQ5"/>